<evidence type="ECO:0000259" key="1">
    <source>
        <dbReference type="Pfam" id="PF01575"/>
    </source>
</evidence>
<name>A0AAD1G047_SPHMI</name>
<dbReference type="InterPro" id="IPR029069">
    <property type="entry name" value="HotDog_dom_sf"/>
</dbReference>
<dbReference type="InterPro" id="IPR039375">
    <property type="entry name" value="NodN-like"/>
</dbReference>
<gene>
    <name evidence="3" type="ORF">DFR51_3359</name>
    <name evidence="2" type="ORF">SmB9_09270</name>
</gene>
<feature type="domain" description="MaoC-like" evidence="1">
    <location>
        <begin position="22"/>
        <end position="124"/>
    </location>
</feature>
<dbReference type="PANTHER" id="PTHR42993:SF1">
    <property type="entry name" value="MAOC-LIKE DEHYDRATASE DOMAIN-CONTAINING PROTEIN"/>
    <property type="match status" value="1"/>
</dbReference>
<keyword evidence="5" id="KW-1185">Reference proteome</keyword>
<dbReference type="Gene3D" id="3.10.129.10">
    <property type="entry name" value="Hotdog Thioesterase"/>
    <property type="match status" value="1"/>
</dbReference>
<dbReference type="Pfam" id="PF01575">
    <property type="entry name" value="MaoC_dehydratas"/>
    <property type="match status" value="1"/>
</dbReference>
<dbReference type="SUPFAM" id="SSF54637">
    <property type="entry name" value="Thioesterase/thiol ester dehydrase-isomerase"/>
    <property type="match status" value="1"/>
</dbReference>
<dbReference type="RefSeq" id="WP_121053258.1">
    <property type="nucleotide sequence ID" value="NZ_AP018711.1"/>
</dbReference>
<dbReference type="AlphaFoldDB" id="A0AAD1G047"/>
<dbReference type="KEGG" id="smic:SmB9_09270"/>
<dbReference type="InterPro" id="IPR002539">
    <property type="entry name" value="MaoC-like_dom"/>
</dbReference>
<proteinExistence type="predicted"/>
<evidence type="ECO:0000313" key="5">
    <source>
        <dbReference type="Proteomes" id="UP000276029"/>
    </source>
</evidence>
<reference evidence="2 4" key="1">
    <citation type="submission" date="2018-06" db="EMBL/GenBank/DDBJ databases">
        <title>Complete Genome Sequence of the Microcystin-Degrading Bacterium Sphingosinicella microcystinivorans Strain B-9.</title>
        <authorList>
            <person name="Jin H."/>
            <person name="Nishizawa T."/>
            <person name="Guo Y."/>
            <person name="Nishizawa A."/>
            <person name="Park H."/>
            <person name="Kato H."/>
            <person name="Tsuji K."/>
            <person name="Harada K."/>
        </authorList>
    </citation>
    <scope>NUCLEOTIDE SEQUENCE [LARGE SCALE GENOMIC DNA]</scope>
    <source>
        <strain evidence="2 4">B9</strain>
    </source>
</reference>
<accession>A0AAD1G047</accession>
<dbReference type="CDD" id="cd03450">
    <property type="entry name" value="NodN"/>
    <property type="match status" value="1"/>
</dbReference>
<evidence type="ECO:0000313" key="2">
    <source>
        <dbReference type="EMBL" id="BBE33269.1"/>
    </source>
</evidence>
<evidence type="ECO:0000313" key="3">
    <source>
        <dbReference type="EMBL" id="RKS85441.1"/>
    </source>
</evidence>
<dbReference type="EMBL" id="RBWX01000011">
    <property type="protein sequence ID" value="RKS85441.1"/>
    <property type="molecule type" value="Genomic_DNA"/>
</dbReference>
<protein>
    <submittedName>
        <fullName evidence="3">Acyl dehydratase</fullName>
    </submittedName>
    <submittedName>
        <fullName evidence="2">Enoyl-CoA hydratase 1</fullName>
    </submittedName>
</protein>
<dbReference type="Proteomes" id="UP000275727">
    <property type="component" value="Chromosome"/>
</dbReference>
<organism evidence="2 4">
    <name type="scientific">Sphingosinicella microcystinivorans</name>
    <dbReference type="NCBI Taxonomy" id="335406"/>
    <lineage>
        <taxon>Bacteria</taxon>
        <taxon>Pseudomonadati</taxon>
        <taxon>Pseudomonadota</taxon>
        <taxon>Alphaproteobacteria</taxon>
        <taxon>Sphingomonadales</taxon>
        <taxon>Sphingosinicellaceae</taxon>
        <taxon>Sphingosinicella</taxon>
    </lineage>
</organism>
<reference evidence="3 5" key="2">
    <citation type="submission" date="2018-10" db="EMBL/GenBank/DDBJ databases">
        <title>Genomic Encyclopedia of Type Strains, Phase IV (KMG-IV): sequencing the most valuable type-strain genomes for metagenomic binning, comparative biology and taxonomic classification.</title>
        <authorList>
            <person name="Goeker M."/>
        </authorList>
    </citation>
    <scope>NUCLEOTIDE SEQUENCE [LARGE SCALE GENOMIC DNA]</scope>
    <source>
        <strain evidence="3 5">DSM 19791</strain>
    </source>
</reference>
<sequence length="158" mass="17559">MNKIFEVAARAELLAVPPGVTGQSDWLVVTQEMVDGFADVTGDHQWIHVDRERAARELPSGGTIAHGFLTLSLLPQLLEASWTVDNERQSLNYGAERLRFISPVPTGSRIRLNTRLVSVEEREQDDGLKLAIDCGFELEGQPKPALALTVLAIFYFDR</sequence>
<evidence type="ECO:0000313" key="4">
    <source>
        <dbReference type="Proteomes" id="UP000275727"/>
    </source>
</evidence>
<dbReference type="EMBL" id="AP018711">
    <property type="protein sequence ID" value="BBE33269.1"/>
    <property type="molecule type" value="Genomic_DNA"/>
</dbReference>
<dbReference type="Proteomes" id="UP000276029">
    <property type="component" value="Unassembled WGS sequence"/>
</dbReference>
<dbReference type="PANTHER" id="PTHR42993">
    <property type="entry name" value="MAOC-LIKE DEHYDRATASE DOMAIN-CONTAINING PROTEIN"/>
    <property type="match status" value="1"/>
</dbReference>